<evidence type="ECO:0000259" key="5">
    <source>
        <dbReference type="PROSITE" id="PS50937"/>
    </source>
</evidence>
<comment type="caution">
    <text evidence="6">The sequence shown here is derived from an EMBL/GenBank/DDBJ whole genome shotgun (WGS) entry which is preliminary data.</text>
</comment>
<dbReference type="InterPro" id="IPR000551">
    <property type="entry name" value="MerR-type_HTH_dom"/>
</dbReference>
<evidence type="ECO:0000313" key="6">
    <source>
        <dbReference type="EMBL" id="GAA5504505.1"/>
    </source>
</evidence>
<accession>A0ABP9VIU9</accession>
<evidence type="ECO:0000256" key="2">
    <source>
        <dbReference type="ARBA" id="ARBA00023125"/>
    </source>
</evidence>
<proteinExistence type="predicted"/>
<dbReference type="RefSeq" id="WP_353544465.1">
    <property type="nucleotide sequence ID" value="NZ_BAABRN010000143.1"/>
</dbReference>
<dbReference type="InterPro" id="IPR009061">
    <property type="entry name" value="DNA-bd_dom_put_sf"/>
</dbReference>
<keyword evidence="4" id="KW-0804">Transcription</keyword>
<reference evidence="6 7" key="1">
    <citation type="submission" date="2024-02" db="EMBL/GenBank/DDBJ databases">
        <title>Deinococcus xinjiangensis NBRC 107630.</title>
        <authorList>
            <person name="Ichikawa N."/>
            <person name="Katano-Makiyama Y."/>
            <person name="Hidaka K."/>
        </authorList>
    </citation>
    <scope>NUCLEOTIDE SEQUENCE [LARGE SCALE GENOMIC DNA]</scope>
    <source>
        <strain evidence="6 7">NBRC 107630</strain>
    </source>
</reference>
<name>A0ABP9VIU9_9DEIO</name>
<dbReference type="Pfam" id="PF07739">
    <property type="entry name" value="TipAS"/>
    <property type="match status" value="1"/>
</dbReference>
<dbReference type="InterPro" id="IPR012925">
    <property type="entry name" value="TipAS_dom"/>
</dbReference>
<evidence type="ECO:0000256" key="4">
    <source>
        <dbReference type="ARBA" id="ARBA00023163"/>
    </source>
</evidence>
<dbReference type="PANTHER" id="PTHR30204:SF90">
    <property type="entry name" value="HTH-TYPE TRANSCRIPTIONAL ACTIVATOR MTA"/>
    <property type="match status" value="1"/>
</dbReference>
<dbReference type="PROSITE" id="PS00552">
    <property type="entry name" value="HTH_MERR_1"/>
    <property type="match status" value="1"/>
</dbReference>
<dbReference type="Gene3D" id="1.10.1660.10">
    <property type="match status" value="1"/>
</dbReference>
<dbReference type="SUPFAM" id="SSF89082">
    <property type="entry name" value="Antibiotic binding domain of TipA-like multidrug resistance regulators"/>
    <property type="match status" value="1"/>
</dbReference>
<dbReference type="InterPro" id="IPR047057">
    <property type="entry name" value="MerR_fam"/>
</dbReference>
<dbReference type="PANTHER" id="PTHR30204">
    <property type="entry name" value="REDOX-CYCLING DRUG-SENSING TRANSCRIPTIONAL ACTIVATOR SOXR"/>
    <property type="match status" value="1"/>
</dbReference>
<dbReference type="Pfam" id="PF13411">
    <property type="entry name" value="MerR_1"/>
    <property type="match status" value="1"/>
</dbReference>
<sequence>MPNDIQTLWTVGEVAELSRVSIRTLHHYDDLGLLKPSERSEANYRLYTAGDLEQLYRILTWRELGFPLGEIGRLLGADAAEQRRALELRSALLGEQLRQTERQLRAVTSLLQPSRLGEGAWNVNKEELKEIFEGFDHSEYEAEVQERWGDTAAYRQSEERTRNYTKADWEQLKAEADALNARYLALLDAGIPADSPQAAAVAEAHRAHFHKWFYDCSPEMLRGVSNLWVQDPRFTKNIDKGRSGLAAYQYAAVQAWAGKEG</sequence>
<evidence type="ECO:0000256" key="1">
    <source>
        <dbReference type="ARBA" id="ARBA00023015"/>
    </source>
</evidence>
<protein>
    <submittedName>
        <fullName evidence="6">HTH-type transcriptional activator TipA</fullName>
    </submittedName>
</protein>
<dbReference type="SUPFAM" id="SSF46955">
    <property type="entry name" value="Putative DNA-binding domain"/>
    <property type="match status" value="1"/>
</dbReference>
<dbReference type="InterPro" id="IPR036244">
    <property type="entry name" value="TipA-like_antibiotic-bd"/>
</dbReference>
<evidence type="ECO:0000256" key="3">
    <source>
        <dbReference type="ARBA" id="ARBA00023159"/>
    </source>
</evidence>
<keyword evidence="7" id="KW-1185">Reference proteome</keyword>
<keyword evidence="3" id="KW-0010">Activator</keyword>
<organism evidence="6 7">
    <name type="scientific">Deinococcus xinjiangensis</name>
    <dbReference type="NCBI Taxonomy" id="457454"/>
    <lineage>
        <taxon>Bacteria</taxon>
        <taxon>Thermotogati</taxon>
        <taxon>Deinococcota</taxon>
        <taxon>Deinococci</taxon>
        <taxon>Deinococcales</taxon>
        <taxon>Deinococcaceae</taxon>
        <taxon>Deinococcus</taxon>
    </lineage>
</organism>
<dbReference type="Proteomes" id="UP001458946">
    <property type="component" value="Unassembled WGS sequence"/>
</dbReference>
<feature type="domain" description="HTH merR-type" evidence="5">
    <location>
        <begin position="8"/>
        <end position="77"/>
    </location>
</feature>
<dbReference type="PROSITE" id="PS50937">
    <property type="entry name" value="HTH_MERR_2"/>
    <property type="match status" value="1"/>
</dbReference>
<evidence type="ECO:0000313" key="7">
    <source>
        <dbReference type="Proteomes" id="UP001458946"/>
    </source>
</evidence>
<dbReference type="Gene3D" id="1.10.490.50">
    <property type="entry name" value="Antibiotic binding domain of TipA-like multidrug resistance regulators"/>
    <property type="match status" value="1"/>
</dbReference>
<gene>
    <name evidence="6" type="primary">tipA</name>
    <name evidence="6" type="ORF">Dxin01_04280</name>
</gene>
<dbReference type="SMART" id="SM00422">
    <property type="entry name" value="HTH_MERR"/>
    <property type="match status" value="1"/>
</dbReference>
<keyword evidence="1" id="KW-0805">Transcription regulation</keyword>
<dbReference type="PRINTS" id="PR00040">
    <property type="entry name" value="HTHMERR"/>
</dbReference>
<dbReference type="CDD" id="cd01106">
    <property type="entry name" value="HTH_TipAL-Mta"/>
    <property type="match status" value="1"/>
</dbReference>
<dbReference type="EMBL" id="BAABRN010000143">
    <property type="protein sequence ID" value="GAA5504505.1"/>
    <property type="molecule type" value="Genomic_DNA"/>
</dbReference>
<keyword evidence="2" id="KW-0238">DNA-binding</keyword>